<dbReference type="KEGG" id="bgt:106070698"/>
<evidence type="ECO:0000256" key="1">
    <source>
        <dbReference type="SAM" id="MobiDB-lite"/>
    </source>
</evidence>
<accession>A0A2C9LH92</accession>
<organism evidence="2 3">
    <name type="scientific">Biomphalaria glabrata</name>
    <name type="common">Bloodfluke planorb</name>
    <name type="synonym">Freshwater snail</name>
    <dbReference type="NCBI Taxonomy" id="6526"/>
    <lineage>
        <taxon>Eukaryota</taxon>
        <taxon>Metazoa</taxon>
        <taxon>Spiralia</taxon>
        <taxon>Lophotrochozoa</taxon>
        <taxon>Mollusca</taxon>
        <taxon>Gastropoda</taxon>
        <taxon>Heterobranchia</taxon>
        <taxon>Euthyneura</taxon>
        <taxon>Panpulmonata</taxon>
        <taxon>Hygrophila</taxon>
        <taxon>Lymnaeoidea</taxon>
        <taxon>Planorbidae</taxon>
        <taxon>Biomphalaria</taxon>
    </lineage>
</organism>
<feature type="compositionally biased region" description="Polar residues" evidence="1">
    <location>
        <begin position="17"/>
        <end position="30"/>
    </location>
</feature>
<dbReference type="VEuPathDB" id="VectorBase:BGLB031174"/>
<dbReference type="VEuPathDB" id="VectorBase:BGLAX_030423"/>
<name>A0A2C9LH92_BIOGL</name>
<feature type="compositionally biased region" description="Polar residues" evidence="1">
    <location>
        <begin position="37"/>
        <end position="49"/>
    </location>
</feature>
<dbReference type="EnsemblMetazoa" id="BGLB031174-RA">
    <property type="protein sequence ID" value="BGLB031174-PA"/>
    <property type="gene ID" value="BGLB031174"/>
</dbReference>
<protein>
    <submittedName>
        <fullName evidence="2">Uncharacterized protein</fullName>
    </submittedName>
</protein>
<evidence type="ECO:0000313" key="3">
    <source>
        <dbReference type="Proteomes" id="UP000076420"/>
    </source>
</evidence>
<gene>
    <name evidence="2" type="primary">106070698</name>
</gene>
<feature type="region of interest" description="Disordered" evidence="1">
    <location>
        <begin position="1"/>
        <end position="64"/>
    </location>
</feature>
<dbReference type="Proteomes" id="UP000076420">
    <property type="component" value="Unassembled WGS sequence"/>
</dbReference>
<dbReference type="AlphaFoldDB" id="A0A2C9LH92"/>
<sequence>MVTKLSVDSAVLDEENANTQQEGKSRTNSALEDGESSSKPDSLSTSRTSLDPRAGQDYEPGLEVKGHLSASRESLLSPASPASNGGIYSVRFLIFFVAIFTIYV</sequence>
<reference evidence="2" key="1">
    <citation type="submission" date="2020-05" db="UniProtKB">
        <authorList>
            <consortium name="EnsemblMetazoa"/>
        </authorList>
    </citation>
    <scope>IDENTIFICATION</scope>
    <source>
        <strain evidence="2">BB02</strain>
    </source>
</reference>
<proteinExistence type="predicted"/>
<evidence type="ECO:0000313" key="2">
    <source>
        <dbReference type="EnsemblMetazoa" id="BGLB031174-PA"/>
    </source>
</evidence>